<dbReference type="PANTHER" id="PTHR23272:SF166">
    <property type="entry name" value="ZINC FINGER BED DOMAIN-CONTAINING PROTEIN RICESLEEPER 2-LIKE ISOFORM X1"/>
    <property type="match status" value="1"/>
</dbReference>
<dbReference type="STRING" id="3708.A0A078JY31"/>
<dbReference type="AlphaFoldDB" id="A0A078JY31"/>
<evidence type="ECO:0000313" key="2">
    <source>
        <dbReference type="EMBL" id="CDY72588.1"/>
    </source>
</evidence>
<dbReference type="InterPro" id="IPR012337">
    <property type="entry name" value="RNaseH-like_sf"/>
</dbReference>
<accession>A0A078JY31</accession>
<sequence>MYLADTKVDISAFSDMEVLDYWKDKQHRYGDLALLARDILSIPITTVASESAFSVGGRVLSPFRNCLLPKTVQALICTRNWLRGFVEFEGDIEEYFDYDDENANKRASSSGNEDSNIV</sequence>
<dbReference type="PaxDb" id="3708-A0A078JY31"/>
<gene>
    <name evidence="2" type="primary">BnaUnng05260D</name>
    <name evidence="2" type="ORF">GSBRNA2T00033698001</name>
</gene>
<feature type="domain" description="HAT C-terminal dimerisation" evidence="1">
    <location>
        <begin position="2"/>
        <end position="82"/>
    </location>
</feature>
<reference evidence="2" key="2">
    <citation type="submission" date="2014-06" db="EMBL/GenBank/DDBJ databases">
        <authorList>
            <person name="Genoscope - CEA"/>
        </authorList>
    </citation>
    <scope>NUCLEOTIDE SEQUENCE</scope>
</reference>
<organism evidence="2">
    <name type="scientific">Brassica napus</name>
    <name type="common">Rape</name>
    <dbReference type="NCBI Taxonomy" id="3708"/>
    <lineage>
        <taxon>Eukaryota</taxon>
        <taxon>Viridiplantae</taxon>
        <taxon>Streptophyta</taxon>
        <taxon>Embryophyta</taxon>
        <taxon>Tracheophyta</taxon>
        <taxon>Spermatophyta</taxon>
        <taxon>Magnoliopsida</taxon>
        <taxon>eudicotyledons</taxon>
        <taxon>Gunneridae</taxon>
        <taxon>Pentapetalae</taxon>
        <taxon>rosids</taxon>
        <taxon>malvids</taxon>
        <taxon>Brassicales</taxon>
        <taxon>Brassicaceae</taxon>
        <taxon>Brassiceae</taxon>
        <taxon>Brassica</taxon>
    </lineage>
</organism>
<dbReference type="Pfam" id="PF05699">
    <property type="entry name" value="Dimer_Tnp_hAT"/>
    <property type="match status" value="1"/>
</dbReference>
<dbReference type="PANTHER" id="PTHR23272">
    <property type="entry name" value="BED FINGER-RELATED"/>
    <property type="match status" value="1"/>
</dbReference>
<name>A0A078JY31_BRANA</name>
<dbReference type="Gramene" id="CDY72588">
    <property type="protein sequence ID" value="CDY72588"/>
    <property type="gene ID" value="GSBRNA2T00033698001"/>
</dbReference>
<proteinExistence type="predicted"/>
<protein>
    <submittedName>
        <fullName evidence="2">BnaUnng05260D protein</fullName>
    </submittedName>
</protein>
<dbReference type="GO" id="GO:0046983">
    <property type="term" value="F:protein dimerization activity"/>
    <property type="evidence" value="ECO:0007669"/>
    <property type="project" value="InterPro"/>
</dbReference>
<dbReference type="SUPFAM" id="SSF53098">
    <property type="entry name" value="Ribonuclease H-like"/>
    <property type="match status" value="1"/>
</dbReference>
<reference evidence="2" key="1">
    <citation type="journal article" date="2014" name="Science">
        <title>Plant genetics. Early allopolyploid evolution in the post-Neolithic Brassica napus oilseed genome.</title>
        <authorList>
            <person name="Chalhoub B."/>
            <person name="Denoeud F."/>
            <person name="Liu S."/>
            <person name="Parkin I.A."/>
            <person name="Tang H."/>
            <person name="Wang X."/>
            <person name="Chiquet J."/>
            <person name="Belcram H."/>
            <person name="Tong C."/>
            <person name="Samans B."/>
            <person name="Correa M."/>
            <person name="Da Silva C."/>
            <person name="Just J."/>
            <person name="Falentin C."/>
            <person name="Koh C.S."/>
            <person name="Le Clainche I."/>
            <person name="Bernard M."/>
            <person name="Bento P."/>
            <person name="Noel B."/>
            <person name="Labadie K."/>
            <person name="Alberti A."/>
            <person name="Charles M."/>
            <person name="Arnaud D."/>
            <person name="Guo H."/>
            <person name="Daviaud C."/>
            <person name="Alamery S."/>
            <person name="Jabbari K."/>
            <person name="Zhao M."/>
            <person name="Edger P.P."/>
            <person name="Chelaifa H."/>
            <person name="Tack D."/>
            <person name="Lassalle G."/>
            <person name="Mestiri I."/>
            <person name="Schnel N."/>
            <person name="Le Paslier M.C."/>
            <person name="Fan G."/>
            <person name="Renault V."/>
            <person name="Bayer P.E."/>
            <person name="Golicz A.A."/>
            <person name="Manoli S."/>
            <person name="Lee T.H."/>
            <person name="Thi V.H."/>
            <person name="Chalabi S."/>
            <person name="Hu Q."/>
            <person name="Fan C."/>
            <person name="Tollenaere R."/>
            <person name="Lu Y."/>
            <person name="Battail C."/>
            <person name="Shen J."/>
            <person name="Sidebottom C.H."/>
            <person name="Wang X."/>
            <person name="Canaguier A."/>
            <person name="Chauveau A."/>
            <person name="Berard A."/>
            <person name="Deniot G."/>
            <person name="Guan M."/>
            <person name="Liu Z."/>
            <person name="Sun F."/>
            <person name="Lim Y.P."/>
            <person name="Lyons E."/>
            <person name="Town C.D."/>
            <person name="Bancroft I."/>
            <person name="Wang X."/>
            <person name="Meng J."/>
            <person name="Ma J."/>
            <person name="Pires J.C."/>
            <person name="King G.J."/>
            <person name="Brunel D."/>
            <person name="Delourme R."/>
            <person name="Renard M."/>
            <person name="Aury J.M."/>
            <person name="Adams K.L."/>
            <person name="Batley J."/>
            <person name="Snowdon R.J."/>
            <person name="Tost J."/>
            <person name="Edwards D."/>
            <person name="Zhou Y."/>
            <person name="Hua W."/>
            <person name="Sharpe A.G."/>
            <person name="Paterson A.H."/>
            <person name="Guan C."/>
            <person name="Wincker P."/>
        </authorList>
    </citation>
    <scope>NUCLEOTIDE SEQUENCE [LARGE SCALE GENOMIC DNA]</scope>
</reference>
<dbReference type="InterPro" id="IPR008906">
    <property type="entry name" value="HATC_C_dom"/>
</dbReference>
<dbReference type="EMBL" id="LK052035">
    <property type="protein sequence ID" value="CDY72588.1"/>
    <property type="molecule type" value="Genomic_DNA"/>
</dbReference>
<evidence type="ECO:0000259" key="1">
    <source>
        <dbReference type="Pfam" id="PF05699"/>
    </source>
</evidence>